<organism evidence="1 2">
    <name type="scientific">Clohesyomyces aquaticus</name>
    <dbReference type="NCBI Taxonomy" id="1231657"/>
    <lineage>
        <taxon>Eukaryota</taxon>
        <taxon>Fungi</taxon>
        <taxon>Dikarya</taxon>
        <taxon>Ascomycota</taxon>
        <taxon>Pezizomycotina</taxon>
        <taxon>Dothideomycetes</taxon>
        <taxon>Pleosporomycetidae</taxon>
        <taxon>Pleosporales</taxon>
        <taxon>Lindgomycetaceae</taxon>
        <taxon>Clohesyomyces</taxon>
    </lineage>
</organism>
<sequence>MAKSLASYIALPDGAVRPGMPKLRPKIGASKKLALTLPFTIQVTVGRRDSAAEKPIIFD</sequence>
<evidence type="ECO:0000313" key="1">
    <source>
        <dbReference type="EMBL" id="ORX97013.1"/>
    </source>
</evidence>
<name>A0A1Y1YGM7_9PLEO</name>
<proteinExistence type="predicted"/>
<comment type="caution">
    <text evidence="1">The sequence shown here is derived from an EMBL/GenBank/DDBJ whole genome shotgun (WGS) entry which is preliminary data.</text>
</comment>
<dbReference type="EMBL" id="MCFA01000243">
    <property type="protein sequence ID" value="ORX97013.1"/>
    <property type="molecule type" value="Genomic_DNA"/>
</dbReference>
<evidence type="ECO:0000313" key="2">
    <source>
        <dbReference type="Proteomes" id="UP000193144"/>
    </source>
</evidence>
<accession>A0A1Y1YGM7</accession>
<reference evidence="1 2" key="1">
    <citation type="submission" date="2016-07" db="EMBL/GenBank/DDBJ databases">
        <title>Pervasive Adenine N6-methylation of Active Genes in Fungi.</title>
        <authorList>
            <consortium name="DOE Joint Genome Institute"/>
            <person name="Mondo S.J."/>
            <person name="Dannebaum R.O."/>
            <person name="Kuo R.C."/>
            <person name="Labutti K."/>
            <person name="Haridas S."/>
            <person name="Kuo A."/>
            <person name="Salamov A."/>
            <person name="Ahrendt S.R."/>
            <person name="Lipzen A."/>
            <person name="Sullivan W."/>
            <person name="Andreopoulos W.B."/>
            <person name="Clum A."/>
            <person name="Lindquist E."/>
            <person name="Daum C."/>
            <person name="Ramamoorthy G.K."/>
            <person name="Gryganskyi A."/>
            <person name="Culley D."/>
            <person name="Magnuson J.K."/>
            <person name="James T.Y."/>
            <person name="O'Malley M.A."/>
            <person name="Stajich J.E."/>
            <person name="Spatafora J.W."/>
            <person name="Visel A."/>
            <person name="Grigoriev I.V."/>
        </authorList>
    </citation>
    <scope>NUCLEOTIDE SEQUENCE [LARGE SCALE GENOMIC DNA]</scope>
    <source>
        <strain evidence="1 2">CBS 115471</strain>
    </source>
</reference>
<dbReference type="AlphaFoldDB" id="A0A1Y1YGM7"/>
<keyword evidence="2" id="KW-1185">Reference proteome</keyword>
<protein>
    <submittedName>
        <fullName evidence="1">Uncharacterized protein</fullName>
    </submittedName>
</protein>
<gene>
    <name evidence="1" type="ORF">BCR34DRAFT_578227</name>
</gene>
<dbReference type="Proteomes" id="UP000193144">
    <property type="component" value="Unassembled WGS sequence"/>
</dbReference>